<feature type="region of interest" description="Disordered" evidence="2">
    <location>
        <begin position="398"/>
        <end position="433"/>
    </location>
</feature>
<dbReference type="InterPro" id="IPR009091">
    <property type="entry name" value="RCC1/BLIP-II"/>
</dbReference>
<evidence type="ECO:0000256" key="2">
    <source>
        <dbReference type="SAM" id="MobiDB-lite"/>
    </source>
</evidence>
<sequence length="453" mass="47959">MTAVYGFGLNVFGQLRAVEDELEGDEVWRTPQEIDAGGGDAVVVLKAATWSQTILQLQPSEAQEATHYLCIGLRPTPAGTLKDESDALSGSFRLRVERPPFQAFLGSDQLEAIIDGDGHARSTDALSWRPAQDKSEEAGAPLPPPASERKWSAAASDGLGRVIAIEDSGQAVFFQTVSHFVQGRHGEVMSWDSDPSYPATQSRSGGDMGSVVKICAGASHFLLLLQQTPAGSTVDHQIWGWGDDRFGQLQRATPSGPSSTSTPAPILEPIAFFSVASEGFPEQVIDIAAGARHCIALTQSGAIYSWGSNDKGQLGIDLSSSLGASRAAGVNLVELDGGGLEDDDDALTITSAGCGSAHTVLGARDGTIWVAGSDAQGQLGLQRQSDAPHQEHIEATLLPTPAWGSAPTTQKDQRQSQTTFRRHPHFPPGRHEGEAQVVCGASHTVIAWRNSDR</sequence>
<evidence type="ECO:0000256" key="1">
    <source>
        <dbReference type="PROSITE-ProRule" id="PRU00235"/>
    </source>
</evidence>
<dbReference type="InterPro" id="IPR051553">
    <property type="entry name" value="Ran_GTPase-activating"/>
</dbReference>
<dbReference type="InterPro" id="IPR000408">
    <property type="entry name" value="Reg_chr_condens"/>
</dbReference>
<feature type="repeat" description="RCC1" evidence="1">
    <location>
        <begin position="301"/>
        <end position="365"/>
    </location>
</feature>
<accession>A0A177U975</accession>
<feature type="compositionally biased region" description="Polar residues" evidence="2">
    <location>
        <begin position="406"/>
        <end position="419"/>
    </location>
</feature>
<feature type="repeat" description="RCC1" evidence="1">
    <location>
        <begin position="236"/>
        <end position="300"/>
    </location>
</feature>
<evidence type="ECO:0000313" key="3">
    <source>
        <dbReference type="EMBL" id="CAD6935730.1"/>
    </source>
</evidence>
<dbReference type="GO" id="GO:0005085">
    <property type="term" value="F:guanyl-nucleotide exchange factor activity"/>
    <property type="evidence" value="ECO:0007669"/>
    <property type="project" value="TreeGrafter"/>
</dbReference>
<dbReference type="Pfam" id="PF13540">
    <property type="entry name" value="RCC1_2"/>
    <property type="match status" value="1"/>
</dbReference>
<reference evidence="4" key="2">
    <citation type="journal article" date="2019" name="IMA Fungus">
        <title>Genome sequencing and comparison of five Tilletia species to identify candidate genes for the detection of regulated species infecting wheat.</title>
        <authorList>
            <person name="Nguyen H.D.T."/>
            <person name="Sultana T."/>
            <person name="Kesanakurti P."/>
            <person name="Hambleton S."/>
        </authorList>
    </citation>
    <scope>NUCLEOTIDE SEQUENCE</scope>
    <source>
        <strain evidence="4">DAOMC 238032</strain>
    </source>
</reference>
<dbReference type="Proteomes" id="UP000077671">
    <property type="component" value="Unassembled WGS sequence"/>
</dbReference>
<dbReference type="PRINTS" id="PR00633">
    <property type="entry name" value="RCCNDNSATION"/>
</dbReference>
<protein>
    <submittedName>
        <fullName evidence="4">Uncharacterized protein</fullName>
    </submittedName>
</protein>
<reference evidence="4" key="1">
    <citation type="submission" date="2016-04" db="EMBL/GenBank/DDBJ databases">
        <authorList>
            <person name="Nguyen H.D."/>
            <person name="Kesanakurti P."/>
            <person name="Cullis J."/>
            <person name="Levesque C.A."/>
            <person name="Hambleton S."/>
        </authorList>
    </citation>
    <scope>NUCLEOTIDE SEQUENCE</scope>
    <source>
        <strain evidence="4">DAOMC 238032</strain>
    </source>
</reference>
<evidence type="ECO:0000313" key="6">
    <source>
        <dbReference type="Proteomes" id="UP000836402"/>
    </source>
</evidence>
<keyword evidence="6" id="KW-1185">Reference proteome</keyword>
<reference evidence="3" key="3">
    <citation type="submission" date="2020-10" db="EMBL/GenBank/DDBJ databases">
        <authorList>
            <person name="Sedaghatjoo S."/>
        </authorList>
    </citation>
    <scope>NUCLEOTIDE SEQUENCE</scope>
    <source>
        <strain evidence="3">AZH3</strain>
    </source>
</reference>
<organism evidence="4 5">
    <name type="scientific">Tilletia caries</name>
    <name type="common">wheat bunt fungus</name>
    <dbReference type="NCBI Taxonomy" id="13290"/>
    <lineage>
        <taxon>Eukaryota</taxon>
        <taxon>Fungi</taxon>
        <taxon>Dikarya</taxon>
        <taxon>Basidiomycota</taxon>
        <taxon>Ustilaginomycotina</taxon>
        <taxon>Exobasidiomycetes</taxon>
        <taxon>Tilletiales</taxon>
        <taxon>Tilletiaceae</taxon>
        <taxon>Tilletia</taxon>
    </lineage>
</organism>
<dbReference type="PANTHER" id="PTHR45982:SF1">
    <property type="entry name" value="REGULATOR OF CHROMOSOME CONDENSATION"/>
    <property type="match status" value="1"/>
</dbReference>
<dbReference type="AlphaFoldDB" id="A0A177U975"/>
<dbReference type="EMBL" id="LWDD02000778">
    <property type="protein sequence ID" value="KAE8256701.1"/>
    <property type="molecule type" value="Genomic_DNA"/>
</dbReference>
<dbReference type="SUPFAM" id="SSF50985">
    <property type="entry name" value="RCC1/BLIP-II"/>
    <property type="match status" value="1"/>
</dbReference>
<evidence type="ECO:0000313" key="4">
    <source>
        <dbReference type="EMBL" id="KAE8256701.1"/>
    </source>
</evidence>
<dbReference type="PANTHER" id="PTHR45982">
    <property type="entry name" value="REGULATOR OF CHROMOSOME CONDENSATION"/>
    <property type="match status" value="1"/>
</dbReference>
<name>A0A177U975_9BASI</name>
<dbReference type="Gene3D" id="2.130.10.30">
    <property type="entry name" value="Regulator of chromosome condensation 1/beta-lactamase-inhibitor protein II"/>
    <property type="match status" value="1"/>
</dbReference>
<dbReference type="PROSITE" id="PS50012">
    <property type="entry name" value="RCC1_3"/>
    <property type="match status" value="2"/>
</dbReference>
<dbReference type="GO" id="GO:0005737">
    <property type="term" value="C:cytoplasm"/>
    <property type="evidence" value="ECO:0007669"/>
    <property type="project" value="TreeGrafter"/>
</dbReference>
<dbReference type="Proteomes" id="UP000836402">
    <property type="component" value="Unassembled WGS sequence"/>
</dbReference>
<evidence type="ECO:0000313" key="5">
    <source>
        <dbReference type="Proteomes" id="UP000077671"/>
    </source>
</evidence>
<gene>
    <name evidence="4" type="ORF">A4X03_0g5139</name>
    <name evidence="3" type="ORF">JKIAZH3_G2095</name>
</gene>
<dbReference type="EMBL" id="CAJHJG010003800">
    <property type="protein sequence ID" value="CAD6935730.1"/>
    <property type="molecule type" value="Genomic_DNA"/>
</dbReference>
<comment type="caution">
    <text evidence="4">The sequence shown here is derived from an EMBL/GenBank/DDBJ whole genome shotgun (WGS) entry which is preliminary data.</text>
</comment>
<proteinExistence type="predicted"/>
<feature type="region of interest" description="Disordered" evidence="2">
    <location>
        <begin position="121"/>
        <end position="150"/>
    </location>
</feature>